<dbReference type="STRING" id="1884432.SAMN05518683_1422"/>
<evidence type="ECO:0000313" key="1">
    <source>
        <dbReference type="EMBL" id="SFQ42595.1"/>
    </source>
</evidence>
<dbReference type="InterPro" id="IPR036291">
    <property type="entry name" value="NAD(P)-bd_dom_sf"/>
</dbReference>
<dbReference type="AlphaFoldDB" id="A0A1I5YED1"/>
<sequence length="48" mass="5360">MDIIVANAVVEVVNLPAIDMIEEDYDRLFTINTKGAFFTIQEAANTWG</sequence>
<reference evidence="2" key="1">
    <citation type="submission" date="2016-10" db="EMBL/GenBank/DDBJ databases">
        <authorList>
            <person name="Varghese N."/>
            <person name="Submissions S."/>
        </authorList>
    </citation>
    <scope>NUCLEOTIDE SEQUENCE [LARGE SCALE GENOMIC DNA]</scope>
    <source>
        <strain evidence="2">S7</strain>
    </source>
</reference>
<dbReference type="Proteomes" id="UP000198892">
    <property type="component" value="Unassembled WGS sequence"/>
</dbReference>
<dbReference type="Gene3D" id="3.40.50.720">
    <property type="entry name" value="NAD(P)-binding Rossmann-like Domain"/>
    <property type="match status" value="1"/>
</dbReference>
<organism evidence="1 2">
    <name type="scientific">Salibacterium halotolerans</name>
    <dbReference type="NCBI Taxonomy" id="1884432"/>
    <lineage>
        <taxon>Bacteria</taxon>
        <taxon>Bacillati</taxon>
        <taxon>Bacillota</taxon>
        <taxon>Bacilli</taxon>
        <taxon>Bacillales</taxon>
        <taxon>Bacillaceae</taxon>
    </lineage>
</organism>
<evidence type="ECO:0000313" key="2">
    <source>
        <dbReference type="Proteomes" id="UP000198892"/>
    </source>
</evidence>
<name>A0A1I5YED1_9BACI</name>
<keyword evidence="2" id="KW-1185">Reference proteome</keyword>
<accession>A0A1I5YED1</accession>
<protein>
    <submittedName>
        <fullName evidence="1">3-oxoacyl-[acyl-carrier protein] reductase</fullName>
    </submittedName>
</protein>
<dbReference type="EMBL" id="FOXD01000042">
    <property type="protein sequence ID" value="SFQ42595.1"/>
    <property type="molecule type" value="Genomic_DNA"/>
</dbReference>
<proteinExistence type="predicted"/>
<gene>
    <name evidence="1" type="ORF">SAMN05518683_1422</name>
</gene>
<dbReference type="SUPFAM" id="SSF51735">
    <property type="entry name" value="NAD(P)-binding Rossmann-fold domains"/>
    <property type="match status" value="1"/>
</dbReference>